<dbReference type="PANTHER" id="PTHR43547:SF2">
    <property type="entry name" value="HYBRID SIGNAL TRANSDUCTION HISTIDINE KINASE C"/>
    <property type="match status" value="1"/>
</dbReference>
<evidence type="ECO:0000256" key="9">
    <source>
        <dbReference type="ARBA" id="ARBA00022840"/>
    </source>
</evidence>
<dbReference type="SMART" id="SM00388">
    <property type="entry name" value="HisKA"/>
    <property type="match status" value="1"/>
</dbReference>
<evidence type="ECO:0000256" key="10">
    <source>
        <dbReference type="ARBA" id="ARBA00022989"/>
    </source>
</evidence>
<comment type="subcellular location">
    <subcellularLocation>
        <location evidence="2">Membrane</location>
    </subcellularLocation>
</comment>
<dbReference type="PATRIC" id="fig|1432052.4.peg.3653"/>
<keyword evidence="5 15" id="KW-0808">Transferase</keyword>
<evidence type="ECO:0000256" key="7">
    <source>
        <dbReference type="ARBA" id="ARBA00022741"/>
    </source>
</evidence>
<evidence type="ECO:0000256" key="3">
    <source>
        <dbReference type="ARBA" id="ARBA00012438"/>
    </source>
</evidence>
<evidence type="ECO:0000256" key="6">
    <source>
        <dbReference type="ARBA" id="ARBA00022692"/>
    </source>
</evidence>
<keyword evidence="4" id="KW-0597">Phosphoprotein</keyword>
<feature type="transmembrane region" description="Helical" evidence="13">
    <location>
        <begin position="7"/>
        <end position="29"/>
    </location>
</feature>
<dbReference type="GO" id="GO:0016020">
    <property type="term" value="C:membrane"/>
    <property type="evidence" value="ECO:0007669"/>
    <property type="project" value="UniProtKB-SubCell"/>
</dbReference>
<dbReference type="EC" id="2.7.13.3" evidence="3"/>
<dbReference type="Gene3D" id="3.30.565.10">
    <property type="entry name" value="Histidine kinase-like ATPase, C-terminal domain"/>
    <property type="match status" value="1"/>
</dbReference>
<evidence type="ECO:0000256" key="4">
    <source>
        <dbReference type="ARBA" id="ARBA00022553"/>
    </source>
</evidence>
<dbReference type="PANTHER" id="PTHR43547">
    <property type="entry name" value="TWO-COMPONENT HISTIDINE KINASE"/>
    <property type="match status" value="1"/>
</dbReference>
<evidence type="ECO:0000256" key="1">
    <source>
        <dbReference type="ARBA" id="ARBA00000085"/>
    </source>
</evidence>
<dbReference type="SUPFAM" id="SSF47384">
    <property type="entry name" value="Homodimeric domain of signal transducing histidine kinase"/>
    <property type="match status" value="1"/>
</dbReference>
<comment type="caution">
    <text evidence="15">The sequence shown here is derived from an EMBL/GenBank/DDBJ whole genome shotgun (WGS) entry which is preliminary data.</text>
</comment>
<dbReference type="PRINTS" id="PR00344">
    <property type="entry name" value="BCTRLSENSOR"/>
</dbReference>
<dbReference type="Pfam" id="PF02518">
    <property type="entry name" value="HATPase_c"/>
    <property type="match status" value="1"/>
</dbReference>
<dbReference type="GO" id="GO:0005524">
    <property type="term" value="F:ATP binding"/>
    <property type="evidence" value="ECO:0007669"/>
    <property type="project" value="UniProtKB-KW"/>
</dbReference>
<evidence type="ECO:0000256" key="2">
    <source>
        <dbReference type="ARBA" id="ARBA00004370"/>
    </source>
</evidence>
<accession>A0A1E3AF97</accession>
<evidence type="ECO:0000256" key="5">
    <source>
        <dbReference type="ARBA" id="ARBA00022679"/>
    </source>
</evidence>
<dbReference type="RefSeq" id="WP_069153047.1">
    <property type="nucleotide sequence ID" value="NZ_MCGH01000002.1"/>
</dbReference>
<sequence length="378" mass="43384">MKHKFSFYLKLIVSICAGLLFCLLLYYLVDIIWNGAVLDWFDKNYMHTRSAVLNETGQEGFIREPNWYQLKNLMLRVLSFTVSLWILSVYLISRLYASRKEQAALHKTGDMIRLCMTQDNDISYIFPEEYAGISAQIMQIKSQMLRHEQILKEEAARKNDLITYLAHDLKTPLTSVIGYLSLLDEAPDMPAEQKARYTHIALDKANRLEKLINEFFEITRYNLQQIVLEKEQVDLYYLLVQLTDEFYPALTAHGNTVQLSVDENCTVYGDPEKLARVFNNLLKNAIYYSYPDTPIEITAEYGTDQIIILIRNQGKTISKQQLTSIFDKFFRLDDARTTNTGGAGLGLAIAREIVTLHGGSITAESAEELTTFRVVLPL</sequence>
<organism evidence="15 16">
    <name type="scientific">Eisenbergiella tayi</name>
    <dbReference type="NCBI Taxonomy" id="1432052"/>
    <lineage>
        <taxon>Bacteria</taxon>
        <taxon>Bacillati</taxon>
        <taxon>Bacillota</taxon>
        <taxon>Clostridia</taxon>
        <taxon>Lachnospirales</taxon>
        <taxon>Lachnospiraceae</taxon>
        <taxon>Eisenbergiella</taxon>
    </lineage>
</organism>
<dbReference type="CDD" id="cd00082">
    <property type="entry name" value="HisKA"/>
    <property type="match status" value="1"/>
</dbReference>
<evidence type="ECO:0000313" key="15">
    <source>
        <dbReference type="EMBL" id="ODM07390.1"/>
    </source>
</evidence>
<keyword evidence="12 13" id="KW-0472">Membrane</keyword>
<feature type="domain" description="Histidine kinase" evidence="14">
    <location>
        <begin position="164"/>
        <end position="378"/>
    </location>
</feature>
<keyword evidence="9" id="KW-0067">ATP-binding</keyword>
<dbReference type="PROSITE" id="PS50109">
    <property type="entry name" value="HIS_KIN"/>
    <property type="match status" value="1"/>
</dbReference>
<dbReference type="SUPFAM" id="SSF55874">
    <property type="entry name" value="ATPase domain of HSP90 chaperone/DNA topoisomerase II/histidine kinase"/>
    <property type="match status" value="1"/>
</dbReference>
<dbReference type="InterPro" id="IPR005467">
    <property type="entry name" value="His_kinase_dom"/>
</dbReference>
<reference evidence="15 16" key="1">
    <citation type="submission" date="2016-07" db="EMBL/GenBank/DDBJ databases">
        <title>Characterization of isolates of Eisenbergiella tayi derived from blood cultures, using whole genome sequencing.</title>
        <authorList>
            <person name="Burdz T."/>
            <person name="Wiebe D."/>
            <person name="Huynh C."/>
            <person name="Bernard K."/>
        </authorList>
    </citation>
    <scope>NUCLEOTIDE SEQUENCE [LARGE SCALE GENOMIC DNA]</scope>
    <source>
        <strain evidence="15 16">NML 110608</strain>
    </source>
</reference>
<proteinExistence type="predicted"/>
<dbReference type="Pfam" id="PF00512">
    <property type="entry name" value="HisKA"/>
    <property type="match status" value="1"/>
</dbReference>
<dbReference type="InterPro" id="IPR003594">
    <property type="entry name" value="HATPase_dom"/>
</dbReference>
<dbReference type="EMBL" id="MCGH01000002">
    <property type="protein sequence ID" value="ODM07390.1"/>
    <property type="molecule type" value="Genomic_DNA"/>
</dbReference>
<evidence type="ECO:0000256" key="11">
    <source>
        <dbReference type="ARBA" id="ARBA00023012"/>
    </source>
</evidence>
<dbReference type="SMART" id="SM00387">
    <property type="entry name" value="HATPase_c"/>
    <property type="match status" value="1"/>
</dbReference>
<keyword evidence="10 13" id="KW-1133">Transmembrane helix</keyword>
<dbReference type="Proteomes" id="UP000094067">
    <property type="component" value="Unassembled WGS sequence"/>
</dbReference>
<dbReference type="InterPro" id="IPR004358">
    <property type="entry name" value="Sig_transdc_His_kin-like_C"/>
</dbReference>
<dbReference type="AlphaFoldDB" id="A0A1E3AF97"/>
<evidence type="ECO:0000256" key="13">
    <source>
        <dbReference type="SAM" id="Phobius"/>
    </source>
</evidence>
<evidence type="ECO:0000256" key="12">
    <source>
        <dbReference type="ARBA" id="ARBA00023136"/>
    </source>
</evidence>
<evidence type="ECO:0000313" key="16">
    <source>
        <dbReference type="Proteomes" id="UP000094067"/>
    </source>
</evidence>
<dbReference type="InterPro" id="IPR036890">
    <property type="entry name" value="HATPase_C_sf"/>
</dbReference>
<dbReference type="Gene3D" id="1.10.287.130">
    <property type="match status" value="1"/>
</dbReference>
<evidence type="ECO:0000259" key="14">
    <source>
        <dbReference type="PROSITE" id="PS50109"/>
    </source>
</evidence>
<dbReference type="InterPro" id="IPR003661">
    <property type="entry name" value="HisK_dim/P_dom"/>
</dbReference>
<dbReference type="InterPro" id="IPR036097">
    <property type="entry name" value="HisK_dim/P_sf"/>
</dbReference>
<evidence type="ECO:0000256" key="8">
    <source>
        <dbReference type="ARBA" id="ARBA00022777"/>
    </source>
</evidence>
<name>A0A1E3AF97_9FIRM</name>
<feature type="transmembrane region" description="Helical" evidence="13">
    <location>
        <begin position="73"/>
        <end position="92"/>
    </location>
</feature>
<dbReference type="GO" id="GO:0000155">
    <property type="term" value="F:phosphorelay sensor kinase activity"/>
    <property type="evidence" value="ECO:0007669"/>
    <property type="project" value="InterPro"/>
</dbReference>
<keyword evidence="11" id="KW-0902">Two-component regulatory system</keyword>
<keyword evidence="7" id="KW-0547">Nucleotide-binding</keyword>
<comment type="catalytic activity">
    <reaction evidence="1">
        <text>ATP + protein L-histidine = ADP + protein N-phospho-L-histidine.</text>
        <dbReference type="EC" id="2.7.13.3"/>
    </reaction>
</comment>
<keyword evidence="8 15" id="KW-0418">Kinase</keyword>
<dbReference type="FunFam" id="3.30.565.10:FF:000013">
    <property type="entry name" value="Two-component sensor histidine kinase"/>
    <property type="match status" value="1"/>
</dbReference>
<keyword evidence="6 13" id="KW-0812">Transmembrane</keyword>
<protein>
    <recommendedName>
        <fullName evidence="3">histidine kinase</fullName>
        <ecNumber evidence="3">2.7.13.3</ecNumber>
    </recommendedName>
</protein>
<gene>
    <name evidence="15" type="primary">yycG_3</name>
    <name evidence="15" type="ORF">BEI61_03280</name>
</gene>